<sequence>MDPIPMPAPYLGVNDKVPKIALQSPYAQKLHNFNVTQEGVSLRFGDIVEEAIPSPADANFYLEDLIPYGNTNLFALTYKNTVFQSHKVYDVETGALSDTATSIAYFGSLYFNKNLFLFYGNKIRVYNGATWSDATYTGPTSGTLAGGNVYKNRAYIMETMGTGVVTARYWYSNINAISGAMTVVDLATVLPTHATIYGIASFTLADNVATVVIQSFIFDSGDILFYTGSYPDSADWALAGTANVGSLLGRNSYFAYQGDNLLITETGVVSLRDLFLKGSEGAQSLSVNSNIQTEWKTLVKALRVFSSSPFGPIDILSASSTAIRGVWDQANGRLVISFPGYVDDAGDFQYGSFYFVFDTELKSWMTQRSYGGDSYSTALDRAARGLAYYKSKVYFATREVVNQKEGSAEFADIDKDGSTEVGYLYEIISAPVANGRAYVQRCTGLDAILETDLNEENNWLLIRDFGNETTTTQQVTVGTGLQKPFINIGIEGSYIQWWLIGTTTSGKTVGLDLYGINFWVEGGGSPR</sequence>
<protein>
    <submittedName>
        <fullName evidence="1">Uncharacterized protein</fullName>
    </submittedName>
</protein>
<reference evidence="1" key="1">
    <citation type="submission" date="2020-04" db="EMBL/GenBank/DDBJ databases">
        <authorList>
            <person name="Chiriac C."/>
            <person name="Salcher M."/>
            <person name="Ghai R."/>
            <person name="Kavagutti S V."/>
        </authorList>
    </citation>
    <scope>NUCLEOTIDE SEQUENCE</scope>
</reference>
<accession>A0A6J5MY50</accession>
<evidence type="ECO:0000313" key="1">
    <source>
        <dbReference type="EMBL" id="CAB4151438.1"/>
    </source>
</evidence>
<name>A0A6J5MY50_9CAUD</name>
<dbReference type="EMBL" id="LR796555">
    <property type="protein sequence ID" value="CAB4151438.1"/>
    <property type="molecule type" value="Genomic_DNA"/>
</dbReference>
<gene>
    <name evidence="1" type="ORF">UFOVP591_17</name>
</gene>
<organism evidence="1">
    <name type="scientific">uncultured Caudovirales phage</name>
    <dbReference type="NCBI Taxonomy" id="2100421"/>
    <lineage>
        <taxon>Viruses</taxon>
        <taxon>Duplodnaviria</taxon>
        <taxon>Heunggongvirae</taxon>
        <taxon>Uroviricota</taxon>
        <taxon>Caudoviricetes</taxon>
        <taxon>Peduoviridae</taxon>
        <taxon>Maltschvirus</taxon>
        <taxon>Maltschvirus maltsch</taxon>
    </lineage>
</organism>
<proteinExistence type="predicted"/>